<protein>
    <submittedName>
        <fullName evidence="1">Uncharacterized protein</fullName>
    </submittedName>
</protein>
<dbReference type="AlphaFoldDB" id="A0A9X2DVD7"/>
<gene>
    <name evidence="1" type="ORF">NB037_05320</name>
</gene>
<keyword evidence="2" id="KW-1185">Reference proteome</keyword>
<reference evidence="1" key="1">
    <citation type="submission" date="2022-06" db="EMBL/GenBank/DDBJ databases">
        <title>Whole genome shotgun sequencing (WGS) of Rathayibacter sp. ZW T2_19, isolated from stored onions (Allium cepa).</title>
        <authorList>
            <person name="Stoll D.A."/>
            <person name="Huch M."/>
        </authorList>
    </citation>
    <scope>NUCLEOTIDE SEQUENCE</scope>
    <source>
        <strain evidence="1">ZW T2_19</strain>
    </source>
</reference>
<accession>A0A9X2DVD7</accession>
<comment type="caution">
    <text evidence="1">The sequence shown here is derived from an EMBL/GenBank/DDBJ whole genome shotgun (WGS) entry which is preliminary data.</text>
</comment>
<organism evidence="1 2">
    <name type="scientific">Rathayibacter rubneri</name>
    <dbReference type="NCBI Taxonomy" id="2950106"/>
    <lineage>
        <taxon>Bacteria</taxon>
        <taxon>Bacillati</taxon>
        <taxon>Actinomycetota</taxon>
        <taxon>Actinomycetes</taxon>
        <taxon>Micrococcales</taxon>
        <taxon>Microbacteriaceae</taxon>
        <taxon>Rathayibacter</taxon>
    </lineage>
</organism>
<dbReference type="EMBL" id="JAMRYM010000013">
    <property type="protein sequence ID" value="MCM6761835.1"/>
    <property type="molecule type" value="Genomic_DNA"/>
</dbReference>
<sequence length="93" mass="10009">METEHGEEPEVAAEHLAAELRYTRGGRLRGLVDAALGGGVITVFDLVVTRLDTGAVVIRTAADIGDPHDLLGRVRLDLETTTTAEFLEVWGPE</sequence>
<proteinExistence type="predicted"/>
<dbReference type="RefSeq" id="WP_251944258.1">
    <property type="nucleotide sequence ID" value="NZ_JAMRYM010000013.1"/>
</dbReference>
<dbReference type="Proteomes" id="UP001155240">
    <property type="component" value="Unassembled WGS sequence"/>
</dbReference>
<name>A0A9X2DVD7_9MICO</name>
<evidence type="ECO:0000313" key="2">
    <source>
        <dbReference type="Proteomes" id="UP001155240"/>
    </source>
</evidence>
<evidence type="ECO:0000313" key="1">
    <source>
        <dbReference type="EMBL" id="MCM6761835.1"/>
    </source>
</evidence>